<feature type="chain" id="PRO_5006194831" description="EF-hand domain-containing protein" evidence="2">
    <location>
        <begin position="22"/>
        <end position="94"/>
    </location>
</feature>
<gene>
    <name evidence="4" type="ORF">AMR76_03275</name>
</gene>
<evidence type="ECO:0000259" key="3">
    <source>
        <dbReference type="PROSITE" id="PS50222"/>
    </source>
</evidence>
<proteinExistence type="predicted"/>
<feature type="region of interest" description="Disordered" evidence="1">
    <location>
        <begin position="20"/>
        <end position="94"/>
    </location>
</feature>
<dbReference type="InterPro" id="IPR018247">
    <property type="entry name" value="EF_Hand_1_Ca_BS"/>
</dbReference>
<accession>A0A0Q2N6Z2</accession>
<organism evidence="4 5">
    <name type="scientific">Vibrio furnissii</name>
    <dbReference type="NCBI Taxonomy" id="29494"/>
    <lineage>
        <taxon>Bacteria</taxon>
        <taxon>Pseudomonadati</taxon>
        <taxon>Pseudomonadota</taxon>
        <taxon>Gammaproteobacteria</taxon>
        <taxon>Vibrionales</taxon>
        <taxon>Vibrionaceae</taxon>
        <taxon>Vibrio</taxon>
    </lineage>
</organism>
<keyword evidence="5" id="KW-1185">Reference proteome</keyword>
<protein>
    <recommendedName>
        <fullName evidence="3">EF-hand domain-containing protein</fullName>
    </recommendedName>
</protein>
<dbReference type="Pfam" id="PF13202">
    <property type="entry name" value="EF-hand_5"/>
    <property type="match status" value="2"/>
</dbReference>
<dbReference type="InParanoid" id="A0A0Q2N6Z2"/>
<keyword evidence="2" id="KW-0732">Signal</keyword>
<dbReference type="SUPFAM" id="SSF47473">
    <property type="entry name" value="EF-hand"/>
    <property type="match status" value="1"/>
</dbReference>
<dbReference type="InterPro" id="IPR002048">
    <property type="entry name" value="EF_hand_dom"/>
</dbReference>
<name>A0A0Q2N6Z2_VIBFU</name>
<evidence type="ECO:0000256" key="1">
    <source>
        <dbReference type="SAM" id="MobiDB-lite"/>
    </source>
</evidence>
<dbReference type="PROSITE" id="PS50222">
    <property type="entry name" value="EF_HAND_2"/>
    <property type="match status" value="1"/>
</dbReference>
<dbReference type="Proteomes" id="UP000051221">
    <property type="component" value="Unassembled WGS sequence"/>
</dbReference>
<dbReference type="GO" id="GO:0005509">
    <property type="term" value="F:calcium ion binding"/>
    <property type="evidence" value="ECO:0007669"/>
    <property type="project" value="InterPro"/>
</dbReference>
<sequence>MKSISLFALLGCTLLSASTMAQNQPSDRPEMGPPPSFSDMDSNGDGVLTQDEVQGPMQRDFSDMDSNSDGQLTETEVDTFMKNHQPPQRPNHDE</sequence>
<dbReference type="EMBL" id="LKHS01000002">
    <property type="protein sequence ID" value="KQH87615.1"/>
    <property type="molecule type" value="Genomic_DNA"/>
</dbReference>
<evidence type="ECO:0000256" key="2">
    <source>
        <dbReference type="SAM" id="SignalP"/>
    </source>
</evidence>
<evidence type="ECO:0000313" key="4">
    <source>
        <dbReference type="EMBL" id="KQH87615.1"/>
    </source>
</evidence>
<dbReference type="AlphaFoldDB" id="A0A0Q2N6Z2"/>
<dbReference type="InterPro" id="IPR011992">
    <property type="entry name" value="EF-hand-dom_pair"/>
</dbReference>
<dbReference type="Gene3D" id="1.10.238.10">
    <property type="entry name" value="EF-hand"/>
    <property type="match status" value="1"/>
</dbReference>
<dbReference type="RefSeq" id="WP_055465284.1">
    <property type="nucleotide sequence ID" value="NZ_LKHS01000002.1"/>
</dbReference>
<feature type="signal peptide" evidence="2">
    <location>
        <begin position="1"/>
        <end position="21"/>
    </location>
</feature>
<feature type="compositionally biased region" description="Polar residues" evidence="1">
    <location>
        <begin position="64"/>
        <end position="74"/>
    </location>
</feature>
<dbReference type="PROSITE" id="PS00018">
    <property type="entry name" value="EF_HAND_1"/>
    <property type="match status" value="1"/>
</dbReference>
<reference evidence="4 5" key="1">
    <citation type="submission" date="2015-08" db="EMBL/GenBank/DDBJ databases">
        <title>Antibacterial properties of a collection of Vibrionaceae strains.</title>
        <authorList>
            <person name="Giubergia S."/>
        </authorList>
    </citation>
    <scope>NUCLEOTIDE SEQUENCE [LARGE SCALE GENOMIC DNA]</scope>
    <source>
        <strain evidence="4 5">S0821</strain>
    </source>
</reference>
<feature type="domain" description="EF-hand" evidence="3">
    <location>
        <begin position="52"/>
        <end position="87"/>
    </location>
</feature>
<evidence type="ECO:0000313" key="5">
    <source>
        <dbReference type="Proteomes" id="UP000051221"/>
    </source>
</evidence>
<comment type="caution">
    <text evidence="4">The sequence shown here is derived from an EMBL/GenBank/DDBJ whole genome shotgun (WGS) entry which is preliminary data.</text>
</comment>